<keyword evidence="2" id="KW-1185">Reference proteome</keyword>
<comment type="caution">
    <text evidence="1">The sequence shown here is derived from an EMBL/GenBank/DDBJ whole genome shotgun (WGS) entry which is preliminary data.</text>
</comment>
<evidence type="ECO:0000313" key="2">
    <source>
        <dbReference type="Proteomes" id="UP001501563"/>
    </source>
</evidence>
<proteinExistence type="predicted"/>
<dbReference type="EMBL" id="BAAAZA010000061">
    <property type="protein sequence ID" value="GAA3905798.1"/>
    <property type="molecule type" value="Genomic_DNA"/>
</dbReference>
<dbReference type="Proteomes" id="UP001501563">
    <property type="component" value="Unassembled WGS sequence"/>
</dbReference>
<sequence length="129" mass="14333">MELRKSLRGVDNMHEDPVNLRPIHRARLDGESVHVPFTDLHPGQTVRAFASLRKHGRVTVDADHCAPVSDTFRQRWQVCARAASHVQDSLACLKTQQVQQLLLVRAPGVADGSPQHVGSLIRPGHTKSR</sequence>
<protein>
    <submittedName>
        <fullName evidence="1">Uncharacterized protein</fullName>
    </submittedName>
</protein>
<accession>A0ABP7LT96</accession>
<gene>
    <name evidence="1" type="ORF">GCM10022207_88970</name>
</gene>
<organism evidence="1 2">
    <name type="scientific">Streptomyces lannensis</name>
    <dbReference type="NCBI Taxonomy" id="766498"/>
    <lineage>
        <taxon>Bacteria</taxon>
        <taxon>Bacillati</taxon>
        <taxon>Actinomycetota</taxon>
        <taxon>Actinomycetes</taxon>
        <taxon>Kitasatosporales</taxon>
        <taxon>Streptomycetaceae</taxon>
        <taxon>Streptomyces</taxon>
    </lineage>
</organism>
<reference evidence="2" key="1">
    <citation type="journal article" date="2019" name="Int. J. Syst. Evol. Microbiol.">
        <title>The Global Catalogue of Microorganisms (GCM) 10K type strain sequencing project: providing services to taxonomists for standard genome sequencing and annotation.</title>
        <authorList>
            <consortium name="The Broad Institute Genomics Platform"/>
            <consortium name="The Broad Institute Genome Sequencing Center for Infectious Disease"/>
            <person name="Wu L."/>
            <person name="Ma J."/>
        </authorList>
    </citation>
    <scope>NUCLEOTIDE SEQUENCE [LARGE SCALE GENOMIC DNA]</scope>
    <source>
        <strain evidence="2">JCM 16578</strain>
    </source>
</reference>
<name>A0ABP7LT96_9ACTN</name>
<evidence type="ECO:0000313" key="1">
    <source>
        <dbReference type="EMBL" id="GAA3905798.1"/>
    </source>
</evidence>